<dbReference type="InterPro" id="IPR021863">
    <property type="entry name" value="FAS_N"/>
</dbReference>
<evidence type="ECO:0000256" key="5">
    <source>
        <dbReference type="ARBA" id="ARBA00009295"/>
    </source>
</evidence>
<keyword evidence="10" id="KW-0812">Transmembrane</keyword>
<evidence type="ECO:0000256" key="4">
    <source>
        <dbReference type="ARBA" id="ARBA00008749"/>
    </source>
</evidence>
<evidence type="ECO:0000256" key="10">
    <source>
        <dbReference type="SAM" id="Phobius"/>
    </source>
</evidence>
<feature type="transmembrane region" description="Helical" evidence="10">
    <location>
        <begin position="204"/>
        <end position="227"/>
    </location>
</feature>
<comment type="caution">
    <text evidence="13">The sequence shown here is derived from an EMBL/GenBank/DDBJ whole genome shotgun (WGS) entry which is preliminary data.</text>
</comment>
<evidence type="ECO:0000259" key="12">
    <source>
        <dbReference type="Pfam" id="PF11960"/>
    </source>
</evidence>
<comment type="subcellular location">
    <subcellularLocation>
        <location evidence="2">Membrane</location>
    </subcellularLocation>
</comment>
<dbReference type="InterPro" id="IPR005804">
    <property type="entry name" value="FA_desaturase_dom"/>
</dbReference>
<dbReference type="CDD" id="cd03507">
    <property type="entry name" value="Delta12-FADS-like"/>
    <property type="match status" value="1"/>
</dbReference>
<evidence type="ECO:0000256" key="3">
    <source>
        <dbReference type="ARBA" id="ARBA00005189"/>
    </source>
</evidence>
<dbReference type="PANTHER" id="PTHR32100">
    <property type="entry name" value="OMEGA-6 FATTY ACID DESATURASE, CHLOROPLASTIC"/>
    <property type="match status" value="1"/>
</dbReference>
<evidence type="ECO:0000313" key="13">
    <source>
        <dbReference type="EMBL" id="MBE9032145.1"/>
    </source>
</evidence>
<evidence type="ECO:0000256" key="8">
    <source>
        <dbReference type="ARBA" id="ARBA00023136"/>
    </source>
</evidence>
<proteinExistence type="inferred from homology"/>
<evidence type="ECO:0000256" key="9">
    <source>
        <dbReference type="SAM" id="MobiDB-lite"/>
    </source>
</evidence>
<comment type="pathway">
    <text evidence="3">Lipid metabolism.</text>
</comment>
<dbReference type="RefSeq" id="WP_264326966.1">
    <property type="nucleotide sequence ID" value="NZ_JADEXQ010000090.1"/>
</dbReference>
<evidence type="ECO:0000256" key="2">
    <source>
        <dbReference type="ARBA" id="ARBA00004370"/>
    </source>
</evidence>
<keyword evidence="14" id="KW-1185">Reference proteome</keyword>
<feature type="domain" description="Fatty acid desaturase" evidence="11">
    <location>
        <begin position="71"/>
        <end position="323"/>
    </location>
</feature>
<dbReference type="GO" id="GO:0006629">
    <property type="term" value="P:lipid metabolic process"/>
    <property type="evidence" value="ECO:0007669"/>
    <property type="project" value="InterPro"/>
</dbReference>
<dbReference type="Pfam" id="PF00487">
    <property type="entry name" value="FA_desaturase"/>
    <property type="match status" value="1"/>
</dbReference>
<keyword evidence="7" id="KW-0408">Iron</keyword>
<name>A0A928VPK4_9CYAN</name>
<dbReference type="AlphaFoldDB" id="A0A928VPK4"/>
<evidence type="ECO:0000256" key="7">
    <source>
        <dbReference type="ARBA" id="ARBA00023004"/>
    </source>
</evidence>
<evidence type="ECO:0000256" key="6">
    <source>
        <dbReference type="ARBA" id="ARBA00023002"/>
    </source>
</evidence>
<dbReference type="GO" id="GO:0016020">
    <property type="term" value="C:membrane"/>
    <property type="evidence" value="ECO:0007669"/>
    <property type="project" value="UniProtKB-SubCell"/>
</dbReference>
<comment type="cofactor">
    <cofactor evidence="1">
        <name>Fe(2+)</name>
        <dbReference type="ChEBI" id="CHEBI:29033"/>
    </cofactor>
</comment>
<feature type="region of interest" description="Disordered" evidence="9">
    <location>
        <begin position="1"/>
        <end position="20"/>
    </location>
</feature>
<evidence type="ECO:0000313" key="14">
    <source>
        <dbReference type="Proteomes" id="UP000625316"/>
    </source>
</evidence>
<gene>
    <name evidence="13" type="ORF">IQ266_20610</name>
</gene>
<protein>
    <submittedName>
        <fullName evidence="13">DUF3474 domain-containing protein</fullName>
    </submittedName>
</protein>
<feature type="domain" description="Fatty acid desaturase N-terminal" evidence="12">
    <location>
        <begin position="26"/>
        <end position="62"/>
    </location>
</feature>
<dbReference type="Proteomes" id="UP000625316">
    <property type="component" value="Unassembled WGS sequence"/>
</dbReference>
<dbReference type="InterPro" id="IPR012171">
    <property type="entry name" value="Fatty_acid_desaturase"/>
</dbReference>
<feature type="transmembrane region" description="Helical" evidence="10">
    <location>
        <begin position="75"/>
        <end position="93"/>
    </location>
</feature>
<keyword evidence="6" id="KW-0560">Oxidoreductase</keyword>
<feature type="transmembrane region" description="Helical" evidence="10">
    <location>
        <begin position="49"/>
        <end position="69"/>
    </location>
</feature>
<sequence length="360" mass="41305">MQTQPVVSSGDQQSAGASARKRQDLPFTLADVRAAIPDYCFKPNTARSLAYAFWDVGVVTGLFFLAATVDSWWSYPIYWLAQSTMFWALFVIGHDCGHGSFSKHKWLNNLVGHITHSFILVPYHGWRISHRTHHSNTGSIENDESWYPIEESRYRQMGFLEKGVRYYANLLAYPVYLFRRSPGKKGSHFNPNSPLFKPSERNDIITSTTCLIVMLGLLVAASFTFGLMAVVNLYLVPYIGFVIWLDLVTFMHHSEADIPWYRGDDWYFLKGALSTIDRDYGFINWIHHDIGTHVAHHIFSNMPHYYLKDATEAVKPLLGDYYRKSDVPVWKAFFKSYKDCHFIADEGTGICYQPAEALKP</sequence>
<keyword evidence="8 10" id="KW-0472">Membrane</keyword>
<keyword evidence="10" id="KW-1133">Transmembrane helix</keyword>
<reference evidence="13" key="1">
    <citation type="submission" date="2020-10" db="EMBL/GenBank/DDBJ databases">
        <authorList>
            <person name="Castelo-Branco R."/>
            <person name="Eusebio N."/>
            <person name="Adriana R."/>
            <person name="Vieira A."/>
            <person name="Brugerolle De Fraissinette N."/>
            <person name="Rezende De Castro R."/>
            <person name="Schneider M.P."/>
            <person name="Vasconcelos V."/>
            <person name="Leao P.N."/>
        </authorList>
    </citation>
    <scope>NUCLEOTIDE SEQUENCE</scope>
    <source>
        <strain evidence="13">LEGE 11480</strain>
    </source>
</reference>
<comment type="similarity">
    <text evidence="4">Belongs to the fatty acid desaturase type 2 family.</text>
</comment>
<feature type="transmembrane region" description="Helical" evidence="10">
    <location>
        <begin position="233"/>
        <end position="252"/>
    </location>
</feature>
<evidence type="ECO:0000256" key="1">
    <source>
        <dbReference type="ARBA" id="ARBA00001954"/>
    </source>
</evidence>
<dbReference type="EMBL" id="JADEXQ010000090">
    <property type="protein sequence ID" value="MBE9032145.1"/>
    <property type="molecule type" value="Genomic_DNA"/>
</dbReference>
<dbReference type="Pfam" id="PF11960">
    <property type="entry name" value="DUF3474"/>
    <property type="match status" value="1"/>
</dbReference>
<feature type="compositionally biased region" description="Low complexity" evidence="9">
    <location>
        <begin position="8"/>
        <end position="18"/>
    </location>
</feature>
<evidence type="ECO:0000259" key="11">
    <source>
        <dbReference type="Pfam" id="PF00487"/>
    </source>
</evidence>
<comment type="similarity">
    <text evidence="5">Belongs to the fatty acid desaturase type 1 family.</text>
</comment>
<dbReference type="GO" id="GO:0016717">
    <property type="term" value="F:oxidoreductase activity, acting on paired donors, with oxidation of a pair of donors resulting in the reduction of molecular oxygen to two molecules of water"/>
    <property type="evidence" value="ECO:0007669"/>
    <property type="project" value="InterPro"/>
</dbReference>
<organism evidence="13 14">
    <name type="scientific">Romeriopsis navalis LEGE 11480</name>
    <dbReference type="NCBI Taxonomy" id="2777977"/>
    <lineage>
        <taxon>Bacteria</taxon>
        <taxon>Bacillati</taxon>
        <taxon>Cyanobacteriota</taxon>
        <taxon>Cyanophyceae</taxon>
        <taxon>Leptolyngbyales</taxon>
        <taxon>Leptolyngbyaceae</taxon>
        <taxon>Romeriopsis</taxon>
        <taxon>Romeriopsis navalis</taxon>
    </lineage>
</organism>
<accession>A0A928VPK4</accession>